<proteinExistence type="predicted"/>
<comment type="caution">
    <text evidence="3">The sequence shown here is derived from an EMBL/GenBank/DDBJ whole genome shotgun (WGS) entry which is preliminary data.</text>
</comment>
<feature type="compositionally biased region" description="Polar residues" evidence="1">
    <location>
        <begin position="114"/>
        <end position="126"/>
    </location>
</feature>
<feature type="domain" description="Glutamine amidotransferase type-2" evidence="2">
    <location>
        <begin position="8"/>
        <end position="88"/>
    </location>
</feature>
<dbReference type="RefSeq" id="WP_188974339.1">
    <property type="nucleotide sequence ID" value="NZ_BMOL01000037.1"/>
</dbReference>
<evidence type="ECO:0000259" key="2">
    <source>
        <dbReference type="Pfam" id="PF13537"/>
    </source>
</evidence>
<accession>A0ABQ2GH41</accession>
<dbReference type="Pfam" id="PF13537">
    <property type="entry name" value="GATase_7"/>
    <property type="match status" value="1"/>
</dbReference>
<evidence type="ECO:0000256" key="1">
    <source>
        <dbReference type="SAM" id="MobiDB-lite"/>
    </source>
</evidence>
<dbReference type="Gene3D" id="3.60.20.10">
    <property type="entry name" value="Glutamine Phosphoribosylpyrophosphate, subunit 1, domain 1"/>
    <property type="match status" value="1"/>
</dbReference>
<dbReference type="EMBL" id="BMOL01000037">
    <property type="protein sequence ID" value="GGL94886.1"/>
    <property type="molecule type" value="Genomic_DNA"/>
</dbReference>
<feature type="region of interest" description="Disordered" evidence="1">
    <location>
        <begin position="112"/>
        <end position="132"/>
    </location>
</feature>
<dbReference type="SUPFAM" id="SSF56235">
    <property type="entry name" value="N-terminal nucleophile aminohydrolases (Ntn hydrolases)"/>
    <property type="match status" value="1"/>
</dbReference>
<sequence length="174" mass="18531">MELDAAPGRIYHQPGLVAVLKGQFYDMDVQAMLRLYRQYGPAFARCLDGSFSLLLLDEAAGTVLAVTDRVGSHKLYALHDGQRVTVSTLPDHPDFTRRPYRPAGLASTHAFQPEGSTAVRTGNSGRPQALMRGPRPNCGRSLANCCAAPCAAAPPAYTDPFTCLSAAATTHAAS</sequence>
<protein>
    <recommendedName>
        <fullName evidence="2">Glutamine amidotransferase type-2 domain-containing protein</fullName>
    </recommendedName>
</protein>
<evidence type="ECO:0000313" key="3">
    <source>
        <dbReference type="EMBL" id="GGL94886.1"/>
    </source>
</evidence>
<name>A0ABQ2GH41_9DEIO</name>
<keyword evidence="4" id="KW-1185">Reference proteome</keyword>
<evidence type="ECO:0000313" key="4">
    <source>
        <dbReference type="Proteomes" id="UP000639973"/>
    </source>
</evidence>
<dbReference type="InterPro" id="IPR017932">
    <property type="entry name" value="GATase_2_dom"/>
</dbReference>
<reference evidence="4" key="1">
    <citation type="journal article" date="2019" name="Int. J. Syst. Evol. Microbiol.">
        <title>The Global Catalogue of Microorganisms (GCM) 10K type strain sequencing project: providing services to taxonomists for standard genome sequencing and annotation.</title>
        <authorList>
            <consortium name="The Broad Institute Genomics Platform"/>
            <consortium name="The Broad Institute Genome Sequencing Center for Infectious Disease"/>
            <person name="Wu L."/>
            <person name="Ma J."/>
        </authorList>
    </citation>
    <scope>NUCLEOTIDE SEQUENCE [LARGE SCALE GENOMIC DNA]</scope>
    <source>
        <strain evidence="4">JCM 15442</strain>
    </source>
</reference>
<gene>
    <name evidence="3" type="ORF">GCM10010840_36180</name>
</gene>
<dbReference type="Proteomes" id="UP000639973">
    <property type="component" value="Unassembled WGS sequence"/>
</dbReference>
<organism evidence="3 4">
    <name type="scientific">Deinococcus aerolatus</name>
    <dbReference type="NCBI Taxonomy" id="522487"/>
    <lineage>
        <taxon>Bacteria</taxon>
        <taxon>Thermotogati</taxon>
        <taxon>Deinococcota</taxon>
        <taxon>Deinococci</taxon>
        <taxon>Deinococcales</taxon>
        <taxon>Deinococcaceae</taxon>
        <taxon>Deinococcus</taxon>
    </lineage>
</organism>
<dbReference type="InterPro" id="IPR029055">
    <property type="entry name" value="Ntn_hydrolases_N"/>
</dbReference>